<dbReference type="PANTHER" id="PTHR40758:SF1">
    <property type="entry name" value="CONSERVED PROTEIN"/>
    <property type="match status" value="1"/>
</dbReference>
<dbReference type="PANTHER" id="PTHR40758">
    <property type="entry name" value="CONSERVED PROTEIN"/>
    <property type="match status" value="1"/>
</dbReference>
<organism evidence="3 4">
    <name type="scientific">Lentzea tibetensis</name>
    <dbReference type="NCBI Taxonomy" id="2591470"/>
    <lineage>
        <taxon>Bacteria</taxon>
        <taxon>Bacillati</taxon>
        <taxon>Actinomycetota</taxon>
        <taxon>Actinomycetes</taxon>
        <taxon>Pseudonocardiales</taxon>
        <taxon>Pseudonocardiaceae</taxon>
        <taxon>Lentzea</taxon>
    </lineage>
</organism>
<name>A0A563EVF5_9PSEU</name>
<keyword evidence="3" id="KW-0413">Isomerase</keyword>
<dbReference type="NCBIfam" id="TIGR03083">
    <property type="entry name" value="maleylpyruvate isomerase family mycothiol-dependent enzyme"/>
    <property type="match status" value="1"/>
</dbReference>
<reference evidence="3 4" key="1">
    <citation type="submission" date="2019-07" db="EMBL/GenBank/DDBJ databases">
        <title>Lentzea xizangensis sp. nov., isolated from Qinghai-Tibetan Plateau Soils.</title>
        <authorList>
            <person name="Huang J."/>
        </authorList>
    </citation>
    <scope>NUCLEOTIDE SEQUENCE [LARGE SCALE GENOMIC DNA]</scope>
    <source>
        <strain evidence="3 4">FXJ1.1311</strain>
    </source>
</reference>
<dbReference type="AlphaFoldDB" id="A0A563EVF5"/>
<keyword evidence="4" id="KW-1185">Reference proteome</keyword>
<dbReference type="Pfam" id="PF11716">
    <property type="entry name" value="MDMPI_N"/>
    <property type="match status" value="1"/>
</dbReference>
<dbReference type="RefSeq" id="WP_146352316.1">
    <property type="nucleotide sequence ID" value="NZ_VOBR01000008.1"/>
</dbReference>
<gene>
    <name evidence="3" type="ORF">FKR81_15050</name>
</gene>
<dbReference type="OrthoDB" id="3671213at2"/>
<dbReference type="InterPro" id="IPR017517">
    <property type="entry name" value="Maleyloyr_isom"/>
</dbReference>
<evidence type="ECO:0000313" key="3">
    <source>
        <dbReference type="EMBL" id="TWP51518.1"/>
    </source>
</evidence>
<evidence type="ECO:0000313" key="4">
    <source>
        <dbReference type="Proteomes" id="UP000316639"/>
    </source>
</evidence>
<dbReference type="InterPro" id="IPR024344">
    <property type="entry name" value="MDMPI_metal-binding"/>
</dbReference>
<keyword evidence="3" id="KW-0670">Pyruvate</keyword>
<dbReference type="InterPro" id="IPR034660">
    <property type="entry name" value="DinB/YfiT-like"/>
</dbReference>
<protein>
    <submittedName>
        <fullName evidence="3">Maleylpyruvate isomerase family mycothiol-dependent enzyme</fullName>
    </submittedName>
</protein>
<feature type="domain" description="MDMPI C-terminal" evidence="1">
    <location>
        <begin position="177"/>
        <end position="247"/>
    </location>
</feature>
<dbReference type="InterPro" id="IPR010872">
    <property type="entry name" value="MDMPI_C-term_domain"/>
</dbReference>
<dbReference type="Proteomes" id="UP000316639">
    <property type="component" value="Unassembled WGS sequence"/>
</dbReference>
<dbReference type="Pfam" id="PF07398">
    <property type="entry name" value="MDMPI_C"/>
    <property type="match status" value="1"/>
</dbReference>
<dbReference type="GO" id="GO:0016853">
    <property type="term" value="F:isomerase activity"/>
    <property type="evidence" value="ECO:0007669"/>
    <property type="project" value="UniProtKB-KW"/>
</dbReference>
<dbReference type="EMBL" id="VOBR01000008">
    <property type="protein sequence ID" value="TWP51518.1"/>
    <property type="molecule type" value="Genomic_DNA"/>
</dbReference>
<comment type="caution">
    <text evidence="3">The sequence shown here is derived from an EMBL/GenBank/DDBJ whole genome shotgun (WGS) entry which is preliminary data.</text>
</comment>
<dbReference type="GO" id="GO:0046872">
    <property type="term" value="F:metal ion binding"/>
    <property type="evidence" value="ECO:0007669"/>
    <property type="project" value="InterPro"/>
</dbReference>
<dbReference type="SUPFAM" id="SSF109854">
    <property type="entry name" value="DinB/YfiT-like putative metalloenzymes"/>
    <property type="match status" value="1"/>
</dbReference>
<proteinExistence type="predicted"/>
<dbReference type="GO" id="GO:0005886">
    <property type="term" value="C:plasma membrane"/>
    <property type="evidence" value="ECO:0007669"/>
    <property type="project" value="TreeGrafter"/>
</dbReference>
<accession>A0A563EVF5</accession>
<evidence type="ECO:0000259" key="2">
    <source>
        <dbReference type="Pfam" id="PF11716"/>
    </source>
</evidence>
<evidence type="ECO:0000259" key="1">
    <source>
        <dbReference type="Pfam" id="PF07398"/>
    </source>
</evidence>
<feature type="domain" description="Mycothiol-dependent maleylpyruvate isomerase metal-binding" evidence="2">
    <location>
        <begin position="11"/>
        <end position="135"/>
    </location>
</feature>
<dbReference type="Gene3D" id="1.20.120.450">
    <property type="entry name" value="dinb family like domain"/>
    <property type="match status" value="1"/>
</dbReference>
<sequence length="256" mass="28382">MLSFERYRTEIVTQSELLASAIADRDLSAPVPSCPGWTVNQLVRHLGGGQRWAAEVVRTRASAPPSDAHFRELSGYVDEDPAELASWLVEGADELADALREAGPDAQMWAPLPVDRPALFFARRFTHETVVHRADGTLPLGVEFTVSTDVGLDTLAEWMELEALPIMFEFKPEKRELLAPGRTIHLHATDAPAEWVVDLTGELIVCREGHEKCSVAMRGPLVDLLLVLYGRRDVSAVEVLGDAELLDYWLKRVTFG</sequence>